<dbReference type="KEGG" id="cre:CHLRE_06g262150v5"/>
<feature type="compositionally biased region" description="Low complexity" evidence="1">
    <location>
        <begin position="80"/>
        <end position="90"/>
    </location>
</feature>
<dbReference type="EMBL" id="CM008967">
    <property type="protein sequence ID" value="PNW81829.1"/>
    <property type="molecule type" value="Genomic_DNA"/>
</dbReference>
<dbReference type="InParanoid" id="A0A2K3DMR3"/>
<evidence type="ECO:0000256" key="1">
    <source>
        <dbReference type="SAM" id="MobiDB-lite"/>
    </source>
</evidence>
<dbReference type="Gramene" id="PNW81829">
    <property type="protein sequence ID" value="PNW81829"/>
    <property type="gene ID" value="CHLRE_06g262150v5"/>
</dbReference>
<sequence>MQVTTVKPDSRPRSQSQPQQPSAAPLARPCVARPAARRSLCTGSARKQRELASFSPVCRAVDRGPESLSERDAASKRGDSSNSSAEGFSSEDLPFPLPASEEEAEAQLRRELRKSAKMDPQGRKTVEVTEVDIIEGEEGEPGSSTMGTLAGTAAGAVMAGGLAAAAAMGAPAALAAATLGAIVGAVAGGAMGKEVPRGVDGDSAMEYDQPAAIQAGREQETQDALTETVSGSLDQPAPGAAGGGPKREEYHGRPTPGEHEIVDVKGDSQHHKK</sequence>
<dbReference type="GeneID" id="66053613"/>
<dbReference type="Proteomes" id="UP000006906">
    <property type="component" value="Chromosome 6"/>
</dbReference>
<accession>A0A2K3DMR3</accession>
<feature type="compositionally biased region" description="Basic and acidic residues" evidence="1">
    <location>
        <begin position="106"/>
        <end position="127"/>
    </location>
</feature>
<dbReference type="ExpressionAtlas" id="A0A2K3DMR3">
    <property type="expression patterns" value="differential"/>
</dbReference>
<protein>
    <submittedName>
        <fullName evidence="2">Uncharacterized protein</fullName>
    </submittedName>
</protein>
<proteinExistence type="predicted"/>
<dbReference type="OrthoDB" id="548135at2759"/>
<reference evidence="2 3" key="1">
    <citation type="journal article" date="2007" name="Science">
        <title>The Chlamydomonas genome reveals the evolution of key animal and plant functions.</title>
        <authorList>
            <person name="Merchant S.S."/>
            <person name="Prochnik S.E."/>
            <person name="Vallon O."/>
            <person name="Harris E.H."/>
            <person name="Karpowicz S.J."/>
            <person name="Witman G.B."/>
            <person name="Terry A."/>
            <person name="Salamov A."/>
            <person name="Fritz-Laylin L.K."/>
            <person name="Marechal-Drouard L."/>
            <person name="Marshall W.F."/>
            <person name="Qu L.H."/>
            <person name="Nelson D.R."/>
            <person name="Sanderfoot A.A."/>
            <person name="Spalding M.H."/>
            <person name="Kapitonov V.V."/>
            <person name="Ren Q."/>
            <person name="Ferris P."/>
            <person name="Lindquist E."/>
            <person name="Shapiro H."/>
            <person name="Lucas S.M."/>
            <person name="Grimwood J."/>
            <person name="Schmutz J."/>
            <person name="Cardol P."/>
            <person name="Cerutti H."/>
            <person name="Chanfreau G."/>
            <person name="Chen C.L."/>
            <person name="Cognat V."/>
            <person name="Croft M.T."/>
            <person name="Dent R."/>
            <person name="Dutcher S."/>
            <person name="Fernandez E."/>
            <person name="Fukuzawa H."/>
            <person name="Gonzalez-Ballester D."/>
            <person name="Gonzalez-Halphen D."/>
            <person name="Hallmann A."/>
            <person name="Hanikenne M."/>
            <person name="Hippler M."/>
            <person name="Inwood W."/>
            <person name="Jabbari K."/>
            <person name="Kalanon M."/>
            <person name="Kuras R."/>
            <person name="Lefebvre P.A."/>
            <person name="Lemaire S.D."/>
            <person name="Lobanov A.V."/>
            <person name="Lohr M."/>
            <person name="Manuell A."/>
            <person name="Meier I."/>
            <person name="Mets L."/>
            <person name="Mittag M."/>
            <person name="Mittelmeier T."/>
            <person name="Moroney J.V."/>
            <person name="Moseley J."/>
            <person name="Napoli C."/>
            <person name="Nedelcu A.M."/>
            <person name="Niyogi K."/>
            <person name="Novoselov S.V."/>
            <person name="Paulsen I.T."/>
            <person name="Pazour G."/>
            <person name="Purton S."/>
            <person name="Ral J.P."/>
            <person name="Riano-Pachon D.M."/>
            <person name="Riekhof W."/>
            <person name="Rymarquis L."/>
            <person name="Schroda M."/>
            <person name="Stern D."/>
            <person name="Umen J."/>
            <person name="Willows R."/>
            <person name="Wilson N."/>
            <person name="Zimmer S.L."/>
            <person name="Allmer J."/>
            <person name="Balk J."/>
            <person name="Bisova K."/>
            <person name="Chen C.J."/>
            <person name="Elias M."/>
            <person name="Gendler K."/>
            <person name="Hauser C."/>
            <person name="Lamb M.R."/>
            <person name="Ledford H."/>
            <person name="Long J.C."/>
            <person name="Minagawa J."/>
            <person name="Page M.D."/>
            <person name="Pan J."/>
            <person name="Pootakham W."/>
            <person name="Roje S."/>
            <person name="Rose A."/>
            <person name="Stahlberg E."/>
            <person name="Terauchi A.M."/>
            <person name="Yang P."/>
            <person name="Ball S."/>
            <person name="Bowler C."/>
            <person name="Dieckmann C.L."/>
            <person name="Gladyshev V.N."/>
            <person name="Green P."/>
            <person name="Jorgensen R."/>
            <person name="Mayfield S."/>
            <person name="Mueller-Roeber B."/>
            <person name="Rajamani S."/>
            <person name="Sayre R.T."/>
            <person name="Brokstein P."/>
            <person name="Dubchak I."/>
            <person name="Goodstein D."/>
            <person name="Hornick L."/>
            <person name="Huang Y.W."/>
            <person name="Jhaveri J."/>
            <person name="Luo Y."/>
            <person name="Martinez D."/>
            <person name="Ngau W.C."/>
            <person name="Otillar B."/>
            <person name="Poliakov A."/>
            <person name="Porter A."/>
            <person name="Szajkowski L."/>
            <person name="Werner G."/>
            <person name="Zhou K."/>
            <person name="Grigoriev I.V."/>
            <person name="Rokhsar D.S."/>
            <person name="Grossman A.R."/>
        </authorList>
    </citation>
    <scope>NUCLEOTIDE SEQUENCE [LARGE SCALE GENOMIC DNA]</scope>
    <source>
        <strain evidence="3">CC-503</strain>
    </source>
</reference>
<evidence type="ECO:0000313" key="3">
    <source>
        <dbReference type="Proteomes" id="UP000006906"/>
    </source>
</evidence>
<gene>
    <name evidence="2" type="ORF">CHLRE_06g262150v5</name>
</gene>
<feature type="compositionally biased region" description="Basic and acidic residues" evidence="1">
    <location>
        <begin position="60"/>
        <end position="79"/>
    </location>
</feature>
<feature type="compositionally biased region" description="Polar residues" evidence="1">
    <location>
        <begin position="222"/>
        <end position="233"/>
    </location>
</feature>
<feature type="region of interest" description="Disordered" evidence="1">
    <location>
        <begin position="1"/>
        <end position="129"/>
    </location>
</feature>
<feature type="compositionally biased region" description="Low complexity" evidence="1">
    <location>
        <begin position="13"/>
        <end position="38"/>
    </location>
</feature>
<name>A0A2K3DMR3_CHLRE</name>
<dbReference type="AlphaFoldDB" id="A0A2K3DMR3"/>
<dbReference type="RefSeq" id="XP_042923514.1">
    <property type="nucleotide sequence ID" value="XM_043062808.1"/>
</dbReference>
<keyword evidence="3" id="KW-1185">Reference proteome</keyword>
<feature type="compositionally biased region" description="Basic and acidic residues" evidence="1">
    <location>
        <begin position="245"/>
        <end position="273"/>
    </location>
</feature>
<feature type="region of interest" description="Disordered" evidence="1">
    <location>
        <begin position="202"/>
        <end position="273"/>
    </location>
</feature>
<evidence type="ECO:0000313" key="2">
    <source>
        <dbReference type="EMBL" id="PNW81829.1"/>
    </source>
</evidence>
<organism evidence="2 3">
    <name type="scientific">Chlamydomonas reinhardtii</name>
    <name type="common">Chlamydomonas smithii</name>
    <dbReference type="NCBI Taxonomy" id="3055"/>
    <lineage>
        <taxon>Eukaryota</taxon>
        <taxon>Viridiplantae</taxon>
        <taxon>Chlorophyta</taxon>
        <taxon>core chlorophytes</taxon>
        <taxon>Chlorophyceae</taxon>
        <taxon>CS clade</taxon>
        <taxon>Chlamydomonadales</taxon>
        <taxon>Chlamydomonadaceae</taxon>
        <taxon>Chlamydomonas</taxon>
    </lineage>
</organism>